<evidence type="ECO:0000313" key="3">
    <source>
        <dbReference type="Proteomes" id="UP000256294"/>
    </source>
</evidence>
<keyword evidence="1" id="KW-0732">Signal</keyword>
<protein>
    <submittedName>
        <fullName evidence="2">Uncharacterized protein</fullName>
    </submittedName>
</protein>
<evidence type="ECO:0000256" key="1">
    <source>
        <dbReference type="SAM" id="SignalP"/>
    </source>
</evidence>
<feature type="chain" id="PRO_5017540847" evidence="1">
    <location>
        <begin position="23"/>
        <end position="166"/>
    </location>
</feature>
<organism evidence="2 3">
    <name type="scientific">Xenorhabdus cabanillasii</name>
    <dbReference type="NCBI Taxonomy" id="351673"/>
    <lineage>
        <taxon>Bacteria</taxon>
        <taxon>Pseudomonadati</taxon>
        <taxon>Pseudomonadota</taxon>
        <taxon>Gammaproteobacteria</taxon>
        <taxon>Enterobacterales</taxon>
        <taxon>Morganellaceae</taxon>
        <taxon>Xenorhabdus</taxon>
    </lineage>
</organism>
<keyword evidence="3" id="KW-1185">Reference proteome</keyword>
<comment type="caution">
    <text evidence="2">The sequence shown here is derived from an EMBL/GenBank/DDBJ whole genome shotgun (WGS) entry which is preliminary data.</text>
</comment>
<gene>
    <name evidence="2" type="ORF">BDD26_3606</name>
</gene>
<sequence>MKIISCIILALLSFLLIPSLFAVEKNDNIEKKPVFSAEYNMELKNSSFSENSLMMVKRSTECMYDSGEDQINIAPGNQQSAYLKDNDNLFSGCTRETKSVEWSVYGGSISCTLSFEHGYDSGWYTVIKGCPNIVKSAICNGDSNCNQIRVYGGEPNIDINIEFLVR</sequence>
<feature type="signal peptide" evidence="1">
    <location>
        <begin position="1"/>
        <end position="22"/>
    </location>
</feature>
<dbReference type="Proteomes" id="UP000256294">
    <property type="component" value="Unassembled WGS sequence"/>
</dbReference>
<name>A0A3D9UGR2_9GAMM</name>
<proteinExistence type="predicted"/>
<dbReference type="RefSeq" id="WP_115827280.1">
    <property type="nucleotide sequence ID" value="NZ_QTUB01000001.1"/>
</dbReference>
<accession>A0A3D9UGR2</accession>
<reference evidence="2 3" key="1">
    <citation type="submission" date="2018-08" db="EMBL/GenBank/DDBJ databases">
        <title>Genomic Encyclopedia of Archaeal and Bacterial Type Strains, Phase II (KMG-II): from individual species to whole genera.</title>
        <authorList>
            <person name="Goeker M."/>
        </authorList>
    </citation>
    <scope>NUCLEOTIDE SEQUENCE [LARGE SCALE GENOMIC DNA]</scope>
    <source>
        <strain evidence="2 3">DSM 17905</strain>
    </source>
</reference>
<evidence type="ECO:0000313" key="2">
    <source>
        <dbReference type="EMBL" id="REF28658.1"/>
    </source>
</evidence>
<dbReference type="AlphaFoldDB" id="A0A3D9UGR2"/>
<dbReference type="EMBL" id="QTUB01000001">
    <property type="protein sequence ID" value="REF28658.1"/>
    <property type="molecule type" value="Genomic_DNA"/>
</dbReference>